<proteinExistence type="predicted"/>
<sequence>MMTGINYSMKAQAIKFLSAFVEIVFDNSDNRIPVDKEEVRLRRTIGLKKDEYFLDGKHITKTEVMNLLESAGFSRSNPYYVVQQGKIASLTLMKDSERLDLLKEIGGTRVYEERRRESLKIMQETGNKRKQIIQVVQYLDERLKELDEEKEELRKYQQLDKQRKSLEYTIYDKELHDARQKLLEVEESRSKISEKSAKMYNEVLNAHEESRDLEKVLKDLTKEVQALNKEKEAAEKQQTEAIKKQAELELDVKDMLERFSGNIQAKDDAIKQLDILQKEIQDSQKELNKISPIYDEHLSKEKDITKRIMEREKQLSILYQKQGRATQFSSKAARDKWLQKEIDDLQRVLSSNLAQ</sequence>
<gene>
    <name evidence="2" type="ORF">OIU79_014736</name>
</gene>
<dbReference type="Gene3D" id="3.40.50.300">
    <property type="entry name" value="P-loop containing nucleotide triphosphate hydrolases"/>
    <property type="match status" value="1"/>
</dbReference>
<reference evidence="2" key="2">
    <citation type="journal article" date="2023" name="Int. J. Mol. Sci.">
        <title>De Novo Assembly and Annotation of 11 Diverse Shrub Willow (Salix) Genomes Reveals Novel Gene Organization in Sex-Linked Regions.</title>
        <authorList>
            <person name="Hyden B."/>
            <person name="Feng K."/>
            <person name="Yates T.B."/>
            <person name="Jawdy S."/>
            <person name="Cereghino C."/>
            <person name="Smart L.B."/>
            <person name="Muchero W."/>
        </authorList>
    </citation>
    <scope>NUCLEOTIDE SEQUENCE</scope>
    <source>
        <tissue evidence="2">Shoot tip</tissue>
    </source>
</reference>
<dbReference type="SUPFAM" id="SSF52540">
    <property type="entry name" value="P-loop containing nucleoside triphosphate hydrolases"/>
    <property type="match status" value="1"/>
</dbReference>
<comment type="caution">
    <text evidence="2">The sequence shown here is derived from an EMBL/GenBank/DDBJ whole genome shotgun (WGS) entry which is preliminary data.</text>
</comment>
<name>A0A9Q0PRM4_SALPP</name>
<keyword evidence="1" id="KW-0175">Coiled coil</keyword>
<evidence type="ECO:0000313" key="2">
    <source>
        <dbReference type="EMBL" id="KAJ6693056.1"/>
    </source>
</evidence>
<keyword evidence="3" id="KW-1185">Reference proteome</keyword>
<dbReference type="PANTHER" id="PTHR43977">
    <property type="entry name" value="STRUCTURAL MAINTENANCE OF CHROMOSOMES PROTEIN 3"/>
    <property type="match status" value="1"/>
</dbReference>
<dbReference type="OrthoDB" id="431497at2759"/>
<feature type="non-terminal residue" evidence="2">
    <location>
        <position position="1"/>
    </location>
</feature>
<evidence type="ECO:0000313" key="3">
    <source>
        <dbReference type="Proteomes" id="UP001151532"/>
    </source>
</evidence>
<accession>A0A9Q0PRM4</accession>
<dbReference type="AlphaFoldDB" id="A0A9Q0PRM4"/>
<organism evidence="2 3">
    <name type="scientific">Salix purpurea</name>
    <name type="common">Purple osier willow</name>
    <dbReference type="NCBI Taxonomy" id="77065"/>
    <lineage>
        <taxon>Eukaryota</taxon>
        <taxon>Viridiplantae</taxon>
        <taxon>Streptophyta</taxon>
        <taxon>Embryophyta</taxon>
        <taxon>Tracheophyta</taxon>
        <taxon>Spermatophyta</taxon>
        <taxon>Magnoliopsida</taxon>
        <taxon>eudicotyledons</taxon>
        <taxon>Gunneridae</taxon>
        <taxon>Pentapetalae</taxon>
        <taxon>rosids</taxon>
        <taxon>fabids</taxon>
        <taxon>Malpighiales</taxon>
        <taxon>Salicaceae</taxon>
        <taxon>Saliceae</taxon>
        <taxon>Salix</taxon>
    </lineage>
</organism>
<evidence type="ECO:0000256" key="1">
    <source>
        <dbReference type="SAM" id="Coils"/>
    </source>
</evidence>
<protein>
    <submittedName>
        <fullName evidence="2">STRUCTURAL MAINTENANCE OF CHROMOSOMES PROTEIN 3</fullName>
    </submittedName>
</protein>
<dbReference type="InterPro" id="IPR027417">
    <property type="entry name" value="P-loop_NTPase"/>
</dbReference>
<reference evidence="2" key="1">
    <citation type="submission" date="2022-11" db="EMBL/GenBank/DDBJ databases">
        <authorList>
            <person name="Hyden B.L."/>
            <person name="Feng K."/>
            <person name="Yates T."/>
            <person name="Jawdy S."/>
            <person name="Smart L.B."/>
            <person name="Muchero W."/>
        </authorList>
    </citation>
    <scope>NUCLEOTIDE SEQUENCE</scope>
    <source>
        <tissue evidence="2">Shoot tip</tissue>
    </source>
</reference>
<feature type="coiled-coil region" evidence="1">
    <location>
        <begin position="129"/>
        <end position="286"/>
    </location>
</feature>
<dbReference type="Proteomes" id="UP001151532">
    <property type="component" value="Chromosome 9"/>
</dbReference>
<dbReference type="EMBL" id="JAPFFK010000018">
    <property type="protein sequence ID" value="KAJ6693056.1"/>
    <property type="molecule type" value="Genomic_DNA"/>
</dbReference>